<evidence type="ECO:0000313" key="4">
    <source>
        <dbReference type="Proteomes" id="UP000053881"/>
    </source>
</evidence>
<feature type="transmembrane region" description="Helical" evidence="1">
    <location>
        <begin position="5"/>
        <end position="21"/>
    </location>
</feature>
<evidence type="ECO:0000313" key="3">
    <source>
        <dbReference type="EMBL" id="OAK75807.1"/>
    </source>
</evidence>
<comment type="caution">
    <text evidence="2">The sequence shown here is derived from an EMBL/GenBank/DDBJ whole genome shotgun (WGS) entry which is preliminary data.</text>
</comment>
<feature type="transmembrane region" description="Helical" evidence="1">
    <location>
        <begin position="108"/>
        <end position="126"/>
    </location>
</feature>
<keyword evidence="5" id="KW-1185">Reference proteome</keyword>
<dbReference type="Proteomes" id="UP000077881">
    <property type="component" value="Unassembled WGS sequence"/>
</dbReference>
<feature type="transmembrane region" description="Helical" evidence="1">
    <location>
        <begin position="157"/>
        <end position="181"/>
    </location>
</feature>
<protein>
    <submittedName>
        <fullName evidence="2">Uncharacterized protein</fullName>
    </submittedName>
</protein>
<accession>A0A0Q9XUW4</accession>
<dbReference type="Pfam" id="PF24124">
    <property type="entry name" value="YphA"/>
    <property type="match status" value="1"/>
</dbReference>
<feature type="transmembrane region" description="Helical" evidence="1">
    <location>
        <begin position="77"/>
        <end position="96"/>
    </location>
</feature>
<dbReference type="Proteomes" id="UP000053881">
    <property type="component" value="Unassembled WGS sequence"/>
</dbReference>
<dbReference type="STRING" id="217031.ABB05_00275"/>
<keyword evidence="1" id="KW-0812">Transmembrane</keyword>
<feature type="transmembrane region" description="Helical" evidence="1">
    <location>
        <begin position="132"/>
        <end position="150"/>
    </location>
</feature>
<gene>
    <name evidence="3" type="ORF">ABB05_00275</name>
    <name evidence="2" type="ORF">ACA29_11585</name>
</gene>
<organism evidence="2 4">
    <name type="scientific">Lederbergia galactosidilytica</name>
    <dbReference type="NCBI Taxonomy" id="217031"/>
    <lineage>
        <taxon>Bacteria</taxon>
        <taxon>Bacillati</taxon>
        <taxon>Bacillota</taxon>
        <taxon>Bacilli</taxon>
        <taxon>Bacillales</taxon>
        <taxon>Bacillaceae</taxon>
        <taxon>Lederbergia</taxon>
    </lineage>
</organism>
<feature type="transmembrane region" description="Helical" evidence="1">
    <location>
        <begin position="51"/>
        <end position="71"/>
    </location>
</feature>
<dbReference type="PIRSF" id="PIRSF036710">
    <property type="entry name" value="YphA_Bacsu"/>
    <property type="match status" value="1"/>
</dbReference>
<dbReference type="RefSeq" id="WP_057994897.1">
    <property type="nucleotide sequence ID" value="NZ_JAGGKH010000006.1"/>
</dbReference>
<evidence type="ECO:0000313" key="5">
    <source>
        <dbReference type="Proteomes" id="UP000077881"/>
    </source>
</evidence>
<evidence type="ECO:0000313" key="2">
    <source>
        <dbReference type="EMBL" id="KRG12181.1"/>
    </source>
</evidence>
<sequence length="198" mass="22927">MPGSIFLLFIWGIWIFATFLMDKQEVHRWAIALFALVIIICLPLKLSIFGFIMSGQSCIVLITCYLIIVKLPLKKQLVLFISVFSLILGYTGVRLFELYDPILMIVDRRILLSLLLIIVSYFVFPFNFLERVLFICLGVIQGEFFLAIILSKWEIPYLIGSLEIFDILSITLFTITISYVFSKIFVLMKVNKNKKVLH</sequence>
<reference evidence="3 5" key="1">
    <citation type="submission" date="2015-05" db="EMBL/GenBank/DDBJ databases">
        <title>Comparison of genome.</title>
        <authorList>
            <person name="Zheng Z."/>
            <person name="Sun M."/>
        </authorList>
    </citation>
    <scope>NUCLEOTIDE SEQUENCE [LARGE SCALE GENOMIC DNA]</scope>
    <source>
        <strain evidence="3 5">G25-74</strain>
    </source>
</reference>
<dbReference type="InterPro" id="IPR014617">
    <property type="entry name" value="YphA_Bacsu"/>
</dbReference>
<dbReference type="PATRIC" id="fig|217031.4.peg.3854"/>
<proteinExistence type="predicted"/>
<feature type="transmembrane region" description="Helical" evidence="1">
    <location>
        <begin position="27"/>
        <end position="44"/>
    </location>
</feature>
<dbReference type="EMBL" id="LGPB01000095">
    <property type="protein sequence ID" value="KRG12181.1"/>
    <property type="molecule type" value="Genomic_DNA"/>
</dbReference>
<keyword evidence="1" id="KW-1133">Transmembrane helix</keyword>
<keyword evidence="1" id="KW-0472">Membrane</keyword>
<dbReference type="AlphaFoldDB" id="A0A0Q9XUW4"/>
<dbReference type="OrthoDB" id="2965169at2"/>
<dbReference type="EMBL" id="LDJR01000005">
    <property type="protein sequence ID" value="OAK75807.1"/>
    <property type="molecule type" value="Genomic_DNA"/>
</dbReference>
<reference evidence="2 4" key="2">
    <citation type="submission" date="2015-06" db="EMBL/GenBank/DDBJ databases">
        <title>Genome sequencing project of Bacillus galactosidilyticus PL133.</title>
        <authorList>
            <person name="Gaiero J."/>
            <person name="Nicol R."/>
            <person name="Habash M."/>
        </authorList>
    </citation>
    <scope>NUCLEOTIDE SEQUENCE [LARGE SCALE GENOMIC DNA]</scope>
    <source>
        <strain evidence="2 4">PL133</strain>
    </source>
</reference>
<name>A0A0Q9XUW4_9BACI</name>
<evidence type="ECO:0000256" key="1">
    <source>
        <dbReference type="SAM" id="Phobius"/>
    </source>
</evidence>